<comment type="subcellular location">
    <subcellularLocation>
        <location evidence="1">Membrane</location>
        <topology evidence="1">Single-pass membrane protein</topology>
    </subcellularLocation>
</comment>
<dbReference type="PANTHER" id="PTHR30168:SF0">
    <property type="entry name" value="INNER MEMBRANE PROTEIN"/>
    <property type="match status" value="1"/>
</dbReference>
<feature type="region of interest" description="Disordered" evidence="5">
    <location>
        <begin position="1"/>
        <end position="27"/>
    </location>
</feature>
<sequence length="298" mass="31959">MDWQKGRPSDNVEEGSSNDQGGGGGFPGGGKGLGLGGIIVLLVLSLIFKRDLVTPFMSDGGGTGQGQTSVATAQPDRAIDCHNPGDKQVDFVCRVFGDTEDTWGPIFSGANRSYALPKLHLFRGQVGTACGAASTAVGPFYCPGDQKVYLDLSFFQELQDRFNAAGDFARAYVIAHEVGHHVQKLLGVFDQVEQARRRGARMEGADGLSVRQELQADCFAGVWANHSQQRLQWLQSGDVESALNAASKIGDDSLQQQAQGRVVPDSFTHGTSAQRVKWFRTGFDGGDIQRCDTFSGTP</sequence>
<keyword evidence="3 6" id="KW-1133">Transmembrane helix</keyword>
<keyword evidence="8" id="KW-1185">Reference proteome</keyword>
<keyword evidence="2 6" id="KW-0812">Transmembrane</keyword>
<dbReference type="Pfam" id="PF04228">
    <property type="entry name" value="Zn_peptidase"/>
    <property type="match status" value="1"/>
</dbReference>
<evidence type="ECO:0000313" key="7">
    <source>
        <dbReference type="EMBL" id="RDD83699.1"/>
    </source>
</evidence>
<feature type="transmembrane region" description="Helical" evidence="6">
    <location>
        <begin position="32"/>
        <end position="48"/>
    </location>
</feature>
<evidence type="ECO:0000256" key="5">
    <source>
        <dbReference type="SAM" id="MobiDB-lite"/>
    </source>
</evidence>
<keyword evidence="4 6" id="KW-0472">Membrane</keyword>
<evidence type="ECO:0000256" key="6">
    <source>
        <dbReference type="SAM" id="Phobius"/>
    </source>
</evidence>
<dbReference type="InterPro" id="IPR007343">
    <property type="entry name" value="Uncharacterised_pept_Zn_put"/>
</dbReference>
<dbReference type="Proteomes" id="UP000253782">
    <property type="component" value="Unassembled WGS sequence"/>
</dbReference>
<dbReference type="EMBL" id="QQAH01000001">
    <property type="protein sequence ID" value="RDD83699.1"/>
    <property type="molecule type" value="Genomic_DNA"/>
</dbReference>
<evidence type="ECO:0000256" key="2">
    <source>
        <dbReference type="ARBA" id="ARBA00022692"/>
    </source>
</evidence>
<dbReference type="GO" id="GO:0016020">
    <property type="term" value="C:membrane"/>
    <property type="evidence" value="ECO:0007669"/>
    <property type="project" value="UniProtKB-SubCell"/>
</dbReference>
<reference evidence="7 8" key="1">
    <citation type="submission" date="2018-07" db="EMBL/GenBank/DDBJ databases">
        <title>Dyella tabacisoli L4-6T, whole genome shotgun sequence.</title>
        <authorList>
            <person name="Zhou X.-K."/>
            <person name="Li W.-J."/>
            <person name="Duan Y.-Q."/>
        </authorList>
    </citation>
    <scope>NUCLEOTIDE SEQUENCE [LARGE SCALE GENOMIC DNA]</scope>
    <source>
        <strain evidence="7 8">L4-6</strain>
    </source>
</reference>
<dbReference type="OrthoDB" id="9774900at2"/>
<gene>
    <name evidence="7" type="ORF">DVJ77_03765</name>
</gene>
<dbReference type="RefSeq" id="WP_114844091.1">
    <property type="nucleotide sequence ID" value="NZ_JBHSPE010000001.1"/>
</dbReference>
<evidence type="ECO:0000256" key="4">
    <source>
        <dbReference type="ARBA" id="ARBA00023136"/>
    </source>
</evidence>
<comment type="caution">
    <text evidence="7">The sequence shown here is derived from an EMBL/GenBank/DDBJ whole genome shotgun (WGS) entry which is preliminary data.</text>
</comment>
<name>A0A369UZE9_9GAMM</name>
<feature type="compositionally biased region" description="Basic and acidic residues" evidence="5">
    <location>
        <begin position="1"/>
        <end position="10"/>
    </location>
</feature>
<organism evidence="7 8">
    <name type="scientific">Dyella tabacisoli</name>
    <dbReference type="NCBI Taxonomy" id="2282381"/>
    <lineage>
        <taxon>Bacteria</taxon>
        <taxon>Pseudomonadati</taxon>
        <taxon>Pseudomonadota</taxon>
        <taxon>Gammaproteobacteria</taxon>
        <taxon>Lysobacterales</taxon>
        <taxon>Rhodanobacteraceae</taxon>
        <taxon>Dyella</taxon>
    </lineage>
</organism>
<evidence type="ECO:0000256" key="1">
    <source>
        <dbReference type="ARBA" id="ARBA00004167"/>
    </source>
</evidence>
<dbReference type="AlphaFoldDB" id="A0A369UZE9"/>
<protein>
    <submittedName>
        <fullName evidence="7">Neutral zinc metallopeptidase</fullName>
    </submittedName>
</protein>
<evidence type="ECO:0000256" key="3">
    <source>
        <dbReference type="ARBA" id="ARBA00022989"/>
    </source>
</evidence>
<dbReference type="PANTHER" id="PTHR30168">
    <property type="entry name" value="PUTATIVE MEMBRANE PROTEIN YPFJ"/>
    <property type="match status" value="1"/>
</dbReference>
<accession>A0A369UZE9</accession>
<proteinExistence type="predicted"/>
<evidence type="ECO:0000313" key="8">
    <source>
        <dbReference type="Proteomes" id="UP000253782"/>
    </source>
</evidence>